<dbReference type="SFLD" id="SFLDG01129">
    <property type="entry name" value="C1.5:_HAD__Beta-PGM__Phosphata"/>
    <property type="match status" value="1"/>
</dbReference>
<dbReference type="EMBL" id="UIHC01000008">
    <property type="protein sequence ID" value="SUZ31391.1"/>
    <property type="molecule type" value="Genomic_DNA"/>
</dbReference>
<dbReference type="InterPro" id="IPR006328">
    <property type="entry name" value="2-HAD"/>
</dbReference>
<comment type="function">
    <text evidence="3">Catalyzes the hydrolytic dehalogenation of small (S)-2-haloalkanoic acids to yield the corresponding (R)-2-hydroxyalkanoic acids.</text>
</comment>
<dbReference type="Gene3D" id="1.10.150.240">
    <property type="entry name" value="Putative phosphatase, domain 2"/>
    <property type="match status" value="1"/>
</dbReference>
<dbReference type="PANTHER" id="PTHR43316">
    <property type="entry name" value="HYDROLASE, HALOACID DELAHOGENASE-RELATED"/>
    <property type="match status" value="1"/>
</dbReference>
<evidence type="ECO:0000256" key="2">
    <source>
        <dbReference type="ARBA" id="ARBA00022801"/>
    </source>
</evidence>
<comment type="similarity">
    <text evidence="1 3">Belongs to the HAD-like hydrolase superfamily. S-2-haloalkanoic acid dehalogenase family.</text>
</comment>
<dbReference type="SFLD" id="SFLDG01135">
    <property type="entry name" value="C1.5.6:_HAD__Beta-PGM__Phospha"/>
    <property type="match status" value="1"/>
</dbReference>
<organism evidence="4 5">
    <name type="scientific">Roseinatronobacter ekhonensis</name>
    <dbReference type="NCBI Taxonomy" id="254356"/>
    <lineage>
        <taxon>Bacteria</taxon>
        <taxon>Pseudomonadati</taxon>
        <taxon>Pseudomonadota</taxon>
        <taxon>Alphaproteobacteria</taxon>
        <taxon>Rhodobacterales</taxon>
        <taxon>Paracoccaceae</taxon>
        <taxon>Roseinatronobacter</taxon>
    </lineage>
</organism>
<dbReference type="EC" id="3.8.1.2" evidence="3"/>
<dbReference type="InterPro" id="IPR023214">
    <property type="entry name" value="HAD_sf"/>
</dbReference>
<evidence type="ECO:0000313" key="4">
    <source>
        <dbReference type="EMBL" id="SUZ31391.1"/>
    </source>
</evidence>
<gene>
    <name evidence="4" type="primary">hdl IVa</name>
    <name evidence="4" type="ORF">ROE7235_01132</name>
</gene>
<dbReference type="NCBIfam" id="TIGR01428">
    <property type="entry name" value="HAD_type_II"/>
    <property type="match status" value="1"/>
</dbReference>
<protein>
    <recommendedName>
        <fullName evidence="3">(S)-2-haloacid dehalogenase</fullName>
        <ecNumber evidence="3">3.8.1.2</ecNumber>
    </recommendedName>
    <alternativeName>
        <fullName evidence="3">2-haloalkanoic acid dehalogenase</fullName>
    </alternativeName>
    <alternativeName>
        <fullName evidence="3">Halocarboxylic acid halidohydrolase</fullName>
    </alternativeName>
    <alternativeName>
        <fullName evidence="3">L-2-haloacid dehalogenase</fullName>
    </alternativeName>
</protein>
<dbReference type="Proteomes" id="UP000272908">
    <property type="component" value="Unassembled WGS sequence"/>
</dbReference>
<keyword evidence="2 3" id="KW-0378">Hydrolase</keyword>
<sequence>MVALCVFDAYGTLFDVDAAARAASAEPGGAALADIWPGLSGDWRRKQLEYTWLRSLAGAHADFWQVTQDSLDWALEAARVDDPRLRARLLDLYRSLDAFPEVPEVLRGLQAQGMRLAILSNGSAAMLAEAVDSAGLSEMFDAVLSVDDVGVFKPAPAVYDMVGARFGCAAQEVLFVSSNGWDICSGAAYGFRTLWVNRANAPVDRLHGAPEYLASDLRALPDLTRSL</sequence>
<dbReference type="GO" id="GO:0018784">
    <property type="term" value="F:(S)-2-haloacid dehalogenase activity"/>
    <property type="evidence" value="ECO:0007669"/>
    <property type="project" value="UniProtKB-UniRule"/>
</dbReference>
<dbReference type="SFLD" id="SFLDS00003">
    <property type="entry name" value="Haloacid_Dehalogenase"/>
    <property type="match status" value="1"/>
</dbReference>
<dbReference type="InterPro" id="IPR006439">
    <property type="entry name" value="HAD-SF_hydro_IA"/>
</dbReference>
<dbReference type="PRINTS" id="PR00413">
    <property type="entry name" value="HADHALOGNASE"/>
</dbReference>
<reference evidence="5" key="1">
    <citation type="submission" date="2018-08" db="EMBL/GenBank/DDBJ databases">
        <authorList>
            <person name="Rodrigo-Torres L."/>
            <person name="Arahal R. D."/>
            <person name="Lucena T."/>
        </authorList>
    </citation>
    <scope>NUCLEOTIDE SEQUENCE [LARGE SCALE GENOMIC DNA]</scope>
    <source>
        <strain evidence="5">CECT 7235</strain>
    </source>
</reference>
<dbReference type="InterPro" id="IPR051540">
    <property type="entry name" value="S-2-haloacid_dehalogenase"/>
</dbReference>
<proteinExistence type="inferred from homology"/>
<dbReference type="NCBIfam" id="TIGR01493">
    <property type="entry name" value="HAD-SF-IA-v2"/>
    <property type="match status" value="1"/>
</dbReference>
<accession>A0A3B0M5P6</accession>
<dbReference type="PANTHER" id="PTHR43316:SF3">
    <property type="entry name" value="HALOACID DEHALOGENASE, TYPE II (AFU_ORTHOLOGUE AFUA_2G07750)-RELATED"/>
    <property type="match status" value="1"/>
</dbReference>
<evidence type="ECO:0000256" key="1">
    <source>
        <dbReference type="ARBA" id="ARBA00008106"/>
    </source>
</evidence>
<dbReference type="AlphaFoldDB" id="A0A3B0M5P6"/>
<dbReference type="OrthoDB" id="7989657at2"/>
<name>A0A3B0M5P6_9RHOB</name>
<dbReference type="InterPro" id="IPR023198">
    <property type="entry name" value="PGP-like_dom2"/>
</dbReference>
<keyword evidence="5" id="KW-1185">Reference proteome</keyword>
<dbReference type="RefSeq" id="WP_121093687.1">
    <property type="nucleotide sequence ID" value="NZ_UIHC01000008.1"/>
</dbReference>
<dbReference type="InterPro" id="IPR036412">
    <property type="entry name" value="HAD-like_sf"/>
</dbReference>
<dbReference type="Pfam" id="PF00702">
    <property type="entry name" value="Hydrolase"/>
    <property type="match status" value="1"/>
</dbReference>
<dbReference type="Gene3D" id="3.40.50.1000">
    <property type="entry name" value="HAD superfamily/HAD-like"/>
    <property type="match status" value="1"/>
</dbReference>
<evidence type="ECO:0000256" key="3">
    <source>
        <dbReference type="RuleBase" id="RU368077"/>
    </source>
</evidence>
<dbReference type="CDD" id="cd02588">
    <property type="entry name" value="HAD_L2-DEX"/>
    <property type="match status" value="1"/>
</dbReference>
<dbReference type="SFLD" id="SFLDF00045">
    <property type="entry name" value="2-haloacid_dehalogenase"/>
    <property type="match status" value="1"/>
</dbReference>
<dbReference type="SUPFAM" id="SSF56784">
    <property type="entry name" value="HAD-like"/>
    <property type="match status" value="1"/>
</dbReference>
<comment type="catalytic activity">
    <reaction evidence="3">
        <text>an (S)-2-haloacid + H2O = a (2R)-2-hydroxycarboxylate + a halide anion + H(+)</text>
        <dbReference type="Rhea" id="RHEA:11192"/>
        <dbReference type="ChEBI" id="CHEBI:15377"/>
        <dbReference type="ChEBI" id="CHEBI:15378"/>
        <dbReference type="ChEBI" id="CHEBI:16042"/>
        <dbReference type="ChEBI" id="CHEBI:58314"/>
        <dbReference type="ChEBI" id="CHEBI:137405"/>
        <dbReference type="EC" id="3.8.1.2"/>
    </reaction>
</comment>
<evidence type="ECO:0000313" key="5">
    <source>
        <dbReference type="Proteomes" id="UP000272908"/>
    </source>
</evidence>